<accession>A0A3F3H8P6</accession>
<feature type="compositionally biased region" description="Low complexity" evidence="1">
    <location>
        <begin position="434"/>
        <end position="496"/>
    </location>
</feature>
<keyword evidence="4" id="KW-1185">Reference proteome</keyword>
<feature type="transmembrane region" description="Helical" evidence="2">
    <location>
        <begin position="26"/>
        <end position="44"/>
    </location>
</feature>
<dbReference type="Gene3D" id="2.60.40.4300">
    <property type="match status" value="1"/>
</dbReference>
<dbReference type="AlphaFoldDB" id="A0A3F3H8P6"/>
<evidence type="ECO:0000313" key="4">
    <source>
        <dbReference type="Proteomes" id="UP000061227"/>
    </source>
</evidence>
<dbReference type="Gene3D" id="3.80.10.10">
    <property type="entry name" value="Ribonuclease Inhibitor"/>
    <property type="match status" value="1"/>
</dbReference>
<evidence type="ECO:0000256" key="1">
    <source>
        <dbReference type="SAM" id="MobiDB-lite"/>
    </source>
</evidence>
<organism evidence="3 4">
    <name type="scientific">Fructobacillus pseudoficulneus</name>
    <dbReference type="NCBI Taxonomy" id="220714"/>
    <lineage>
        <taxon>Bacteria</taxon>
        <taxon>Bacillati</taxon>
        <taxon>Bacillota</taxon>
        <taxon>Bacilli</taxon>
        <taxon>Lactobacillales</taxon>
        <taxon>Lactobacillaceae</taxon>
        <taxon>Fructobacillus</taxon>
    </lineage>
</organism>
<sequence length="531" mass="56051">MAQTRINRYNDYLKQHQLKTRLQKKGLALSLTSLAAFASIGLVANTTHSDSLSLTHLQASADTTATTGTIGTVPYSYDTSTNTLTFTGGGSFQTSSGGGTDVQISSLFPNVAHIVFTQPVTSGMGLGLLFAHLTSLKNFTGLDKLDTSQLTAMDDMFSDDSSLTSIDLSHFNTSNVTSMGSTFSGCSSLTSLDLSSFNTNKLETLVGTFSGCTSLSYLDLSNFNFANQYFSGSGALSNVGNGKTFYLKLPGQKTMTIGDALQGSTYTSVTPIDEANGGTLADPKGVSMTIQQFAFALADGNITNTEWYLLGTAGQNTVVNQEKIVKRTINYQDASGNSLSDQPATVQELKYTRTQTTDPIGNVTYSNWTPEVSGTSQFDAVDVPQTVDNKYANPKVNGAAVTSIAAETPTLDNTLNEQDETINVVYSESAVTPTSSQNSANNTTNTNGESSTSATNATSTDSASSTNKSADSESNQATDSNSKNTSSTNTQDQTSNLPATGSRVEKNSAVYLSLFAVIASLVAYFATKRNK</sequence>
<name>A0A3F3H8P6_9LACO</name>
<dbReference type="SUPFAM" id="SSF52058">
    <property type="entry name" value="L domain-like"/>
    <property type="match status" value="1"/>
</dbReference>
<dbReference type="RefSeq" id="WP_059378124.1">
    <property type="nucleotide sequence ID" value="NZ_DF968065.1"/>
</dbReference>
<proteinExistence type="predicted"/>
<evidence type="ECO:0000256" key="2">
    <source>
        <dbReference type="SAM" id="Phobius"/>
    </source>
</evidence>
<dbReference type="InterPro" id="IPR005046">
    <property type="entry name" value="DUF285"/>
</dbReference>
<keyword evidence="2" id="KW-0812">Transmembrane</keyword>
<dbReference type="InterPro" id="IPR032675">
    <property type="entry name" value="LRR_dom_sf"/>
</dbReference>
<gene>
    <name evidence="3" type="ORF">FPFC_031340</name>
</gene>
<keyword evidence="2" id="KW-0472">Membrane</keyword>
<dbReference type="Proteomes" id="UP000061227">
    <property type="component" value="Unassembled WGS sequence"/>
</dbReference>
<dbReference type="STRING" id="220714.SAMN05660469_1218"/>
<reference evidence="3 4" key="1">
    <citation type="journal article" date="2015" name="BMC Genomics">
        <title>Comparative genomics of Fructobacillus spp. and Leuconostoc spp. reveals niche-specific evolution of Fructobacillus spp.</title>
        <authorList>
            <person name="Endo A."/>
            <person name="Tanizawa Y."/>
            <person name="Tanaka N."/>
            <person name="Maeno S."/>
            <person name="Kumar H."/>
            <person name="Shiwa Y."/>
            <person name="Okada S."/>
            <person name="Yoshikawa H."/>
            <person name="Dicks L."/>
            <person name="Nakagawa J."/>
            <person name="Arita M."/>
        </authorList>
    </citation>
    <scope>NUCLEOTIDE SEQUENCE [LARGE SCALE GENOMIC DNA]</scope>
    <source>
        <strain evidence="3 4">DSM 15468</strain>
    </source>
</reference>
<evidence type="ECO:0000313" key="3">
    <source>
        <dbReference type="EMBL" id="GAP02949.1"/>
    </source>
</evidence>
<dbReference type="Pfam" id="PF03382">
    <property type="entry name" value="DUF285"/>
    <property type="match status" value="1"/>
</dbReference>
<feature type="region of interest" description="Disordered" evidence="1">
    <location>
        <begin position="430"/>
        <end position="502"/>
    </location>
</feature>
<dbReference type="OrthoDB" id="2317670at2"/>
<protein>
    <submittedName>
        <fullName evidence="3">Uncharacterized protein</fullName>
    </submittedName>
</protein>
<dbReference type="InterPro" id="IPR011889">
    <property type="entry name" value="Liste_lipo_26"/>
</dbReference>
<feature type="transmembrane region" description="Helical" evidence="2">
    <location>
        <begin position="509"/>
        <end position="527"/>
    </location>
</feature>
<keyword evidence="2" id="KW-1133">Transmembrane helix</keyword>
<dbReference type="EMBL" id="DF968065">
    <property type="protein sequence ID" value="GAP02949.1"/>
    <property type="molecule type" value="Genomic_DNA"/>
</dbReference>
<dbReference type="NCBIfam" id="TIGR02167">
    <property type="entry name" value="Liste_lipo_26"/>
    <property type="match status" value="2"/>
</dbReference>